<dbReference type="PIRSF" id="PIRSF037663">
    <property type="entry name" value="Acetyltransf_GNAT_prd"/>
    <property type="match status" value="1"/>
</dbReference>
<feature type="domain" description="N-acetyltransferase" evidence="3">
    <location>
        <begin position="1"/>
        <end position="143"/>
    </location>
</feature>
<reference evidence="4 5" key="1">
    <citation type="submission" date="2016-11" db="EMBL/GenBank/DDBJ databases">
        <title>Paenibacillus species isolates.</title>
        <authorList>
            <person name="Beno S.M."/>
        </authorList>
    </citation>
    <scope>NUCLEOTIDE SEQUENCE [LARGE SCALE GENOMIC DNA]</scope>
    <source>
        <strain evidence="4 5">FSL H7-0443</strain>
    </source>
</reference>
<name>A0A1R0ZJ71_9BACL</name>
<evidence type="ECO:0000259" key="3">
    <source>
        <dbReference type="PROSITE" id="PS51186"/>
    </source>
</evidence>
<sequence length="143" mass="16680">MIREAKVEDWKDISELLEQLGYPETEAFMQEKIEKLVLHPDEELLVFEEDHKVVACISMHYIPQLGLTGDTAIISYLVVSNAIRSKGIGRMLEEYCTDLARKRNCDRIQVHCHSRRTDAHRFYARQGFTEAPKYFSKMVNESE</sequence>
<comment type="caution">
    <text evidence="4">The sequence shown here is derived from an EMBL/GenBank/DDBJ whole genome shotgun (WGS) entry which is preliminary data.</text>
</comment>
<organism evidence="4 5">
    <name type="scientific">Paenibacillus odorifer</name>
    <dbReference type="NCBI Taxonomy" id="189426"/>
    <lineage>
        <taxon>Bacteria</taxon>
        <taxon>Bacillati</taxon>
        <taxon>Bacillota</taxon>
        <taxon>Bacilli</taxon>
        <taxon>Bacillales</taxon>
        <taxon>Paenibacillaceae</taxon>
        <taxon>Paenibacillus</taxon>
    </lineage>
</organism>
<dbReference type="Proteomes" id="UP000187425">
    <property type="component" value="Unassembled WGS sequence"/>
</dbReference>
<evidence type="ECO:0000256" key="2">
    <source>
        <dbReference type="ARBA" id="ARBA00023315"/>
    </source>
</evidence>
<evidence type="ECO:0000313" key="4">
    <source>
        <dbReference type="EMBL" id="OME71240.1"/>
    </source>
</evidence>
<dbReference type="InterPro" id="IPR016181">
    <property type="entry name" value="Acyl_CoA_acyltransferase"/>
</dbReference>
<protein>
    <submittedName>
        <fullName evidence="4">GNAT family N-acetyltransferase</fullName>
    </submittedName>
</protein>
<evidence type="ECO:0000313" key="5">
    <source>
        <dbReference type="Proteomes" id="UP000187425"/>
    </source>
</evidence>
<dbReference type="CDD" id="cd04301">
    <property type="entry name" value="NAT_SF"/>
    <property type="match status" value="1"/>
</dbReference>
<keyword evidence="1 4" id="KW-0808">Transferase</keyword>
<dbReference type="InterPro" id="IPR017255">
    <property type="entry name" value="AcTrfase_GNAT_prd"/>
</dbReference>
<accession>A0A1R0ZJ71</accession>
<dbReference type="OrthoDB" id="9797826at2"/>
<dbReference type="Pfam" id="PF00583">
    <property type="entry name" value="Acetyltransf_1"/>
    <property type="match status" value="1"/>
</dbReference>
<dbReference type="PANTHER" id="PTHR43877">
    <property type="entry name" value="AMINOALKYLPHOSPHONATE N-ACETYLTRANSFERASE-RELATED-RELATED"/>
    <property type="match status" value="1"/>
</dbReference>
<dbReference type="PROSITE" id="PS51186">
    <property type="entry name" value="GNAT"/>
    <property type="match status" value="1"/>
</dbReference>
<dbReference type="Gene3D" id="3.40.630.30">
    <property type="match status" value="1"/>
</dbReference>
<dbReference type="EMBL" id="MPTW01000004">
    <property type="protein sequence ID" value="OME71240.1"/>
    <property type="molecule type" value="Genomic_DNA"/>
</dbReference>
<gene>
    <name evidence="4" type="ORF">BSK65_09245</name>
</gene>
<dbReference type="GO" id="GO:0016747">
    <property type="term" value="F:acyltransferase activity, transferring groups other than amino-acyl groups"/>
    <property type="evidence" value="ECO:0007669"/>
    <property type="project" value="InterPro"/>
</dbReference>
<dbReference type="InterPro" id="IPR000182">
    <property type="entry name" value="GNAT_dom"/>
</dbReference>
<dbReference type="SUPFAM" id="SSF55729">
    <property type="entry name" value="Acyl-CoA N-acyltransferases (Nat)"/>
    <property type="match status" value="1"/>
</dbReference>
<proteinExistence type="predicted"/>
<keyword evidence="2" id="KW-0012">Acyltransferase</keyword>
<dbReference type="AlphaFoldDB" id="A0A1R0ZJ71"/>
<dbReference type="RefSeq" id="WP_076284207.1">
    <property type="nucleotide sequence ID" value="NZ_MPTW01000004.1"/>
</dbReference>
<evidence type="ECO:0000256" key="1">
    <source>
        <dbReference type="ARBA" id="ARBA00022679"/>
    </source>
</evidence>
<dbReference type="InterPro" id="IPR050832">
    <property type="entry name" value="Bact_Acetyltransf"/>
</dbReference>